<dbReference type="InterPro" id="IPR009218">
    <property type="entry name" value="HD_phosphohydro"/>
</dbReference>
<evidence type="ECO:0008006" key="3">
    <source>
        <dbReference type="Google" id="ProtNLM"/>
    </source>
</evidence>
<evidence type="ECO:0000313" key="1">
    <source>
        <dbReference type="EMBL" id="BDS13236.1"/>
    </source>
</evidence>
<gene>
    <name evidence="1" type="ORF">AsAng_0039660</name>
</gene>
<dbReference type="PIRSF" id="PIRSF035170">
    <property type="entry name" value="HD_phosphohydro"/>
    <property type="match status" value="1"/>
</dbReference>
<dbReference type="SUPFAM" id="SSF109604">
    <property type="entry name" value="HD-domain/PDEase-like"/>
    <property type="match status" value="1"/>
</dbReference>
<dbReference type="Proteomes" id="UP001060919">
    <property type="component" value="Chromosome"/>
</dbReference>
<protein>
    <recommendedName>
        <fullName evidence="3">Metal-dependent HD superfamily phosphohydrolase</fullName>
    </recommendedName>
</protein>
<organism evidence="1 2">
    <name type="scientific">Aureispira anguillae</name>
    <dbReference type="NCBI Taxonomy" id="2864201"/>
    <lineage>
        <taxon>Bacteria</taxon>
        <taxon>Pseudomonadati</taxon>
        <taxon>Bacteroidota</taxon>
        <taxon>Saprospiria</taxon>
        <taxon>Saprospirales</taxon>
        <taxon>Saprospiraceae</taxon>
        <taxon>Aureispira</taxon>
    </lineage>
</organism>
<name>A0A916DUC9_9BACT</name>
<dbReference type="KEGG" id="aup:AsAng_0039660"/>
<dbReference type="PANTHER" id="PTHR21174:SF0">
    <property type="entry name" value="HD PHOSPHOHYDROLASE FAMILY PROTEIN-RELATED"/>
    <property type="match status" value="1"/>
</dbReference>
<reference evidence="1" key="1">
    <citation type="submission" date="2022-09" db="EMBL/GenBank/DDBJ databases">
        <title>Aureispira anguillicida sp. nov., isolated from Leptocephalus of Japanese eel Anguilla japonica.</title>
        <authorList>
            <person name="Yuasa K."/>
            <person name="Mekata T."/>
            <person name="Ikunari K."/>
        </authorList>
    </citation>
    <scope>NUCLEOTIDE SEQUENCE</scope>
    <source>
        <strain evidence="1">EL160426</strain>
    </source>
</reference>
<dbReference type="RefSeq" id="WP_264788524.1">
    <property type="nucleotide sequence ID" value="NZ_AP026867.1"/>
</dbReference>
<evidence type="ECO:0000313" key="2">
    <source>
        <dbReference type="Proteomes" id="UP001060919"/>
    </source>
</evidence>
<dbReference type="PANTHER" id="PTHR21174">
    <property type="match status" value="1"/>
</dbReference>
<proteinExistence type="predicted"/>
<accession>A0A916DUC9</accession>
<sequence>MVEIVLKDSPSKGERKYLQARFINLCQKLGLALPKAKIYYEELSQLYNDPNRYYHNLVHLFNFLKLLDQHVEEIDQVALFEMAIWYHDAIYDAKKKDNELQSALLVQQLFREYLKDDELAYINKLIMSTAGHYPKSEEQDVYFFLDFDLAILATDHKNYQFYSEAIWKEYKKFYPKLLYKMGRKKVLKGFLRREKIYFSQLFFEKYEKKARQNIQLELNGK</sequence>
<dbReference type="AlphaFoldDB" id="A0A916DUC9"/>
<dbReference type="EMBL" id="AP026867">
    <property type="protein sequence ID" value="BDS13236.1"/>
    <property type="molecule type" value="Genomic_DNA"/>
</dbReference>
<keyword evidence="2" id="KW-1185">Reference proteome</keyword>